<dbReference type="InterPro" id="IPR004155">
    <property type="entry name" value="PBS_lyase_HEAT"/>
</dbReference>
<keyword evidence="4" id="KW-1185">Reference proteome</keyword>
<dbReference type="OrthoDB" id="5512944at2"/>
<keyword evidence="2" id="KW-0605">Phycobilisome</keyword>
<dbReference type="PANTHER" id="PTHR12697">
    <property type="entry name" value="PBS LYASE HEAT-LIKE PROTEIN"/>
    <property type="match status" value="1"/>
</dbReference>
<dbReference type="PANTHER" id="PTHR12697:SF5">
    <property type="entry name" value="DEOXYHYPUSINE HYDROXYLASE"/>
    <property type="match status" value="1"/>
</dbReference>
<protein>
    <submittedName>
        <fullName evidence="3">PBS lyase HEAT domain protein repeat-containing protein</fullName>
    </submittedName>
</protein>
<dbReference type="InterPro" id="IPR011989">
    <property type="entry name" value="ARM-like"/>
</dbReference>
<dbReference type="GO" id="GO:0030089">
    <property type="term" value="C:phycobilisome"/>
    <property type="evidence" value="ECO:0007669"/>
    <property type="project" value="UniProtKB-KW"/>
</dbReference>
<dbReference type="SUPFAM" id="SSF48371">
    <property type="entry name" value="ARM repeat"/>
    <property type="match status" value="1"/>
</dbReference>
<dbReference type="HOGENOM" id="CLU_052019_0_0_3"/>
<evidence type="ECO:0000313" key="3">
    <source>
        <dbReference type="EMBL" id="ACK70117.1"/>
    </source>
</evidence>
<dbReference type="SMART" id="SM00567">
    <property type="entry name" value="EZ_HEAT"/>
    <property type="match status" value="6"/>
</dbReference>
<keyword evidence="1" id="KW-0042">Antenna complex</keyword>
<dbReference type="InterPro" id="IPR016024">
    <property type="entry name" value="ARM-type_fold"/>
</dbReference>
<reference evidence="4" key="1">
    <citation type="journal article" date="2011" name="MBio">
        <title>Novel metabolic attributes of the genus Cyanothece, comprising a group of unicellular nitrogen-fixing Cyanobacteria.</title>
        <authorList>
            <person name="Bandyopadhyay A."/>
            <person name="Elvitigala T."/>
            <person name="Welsh E."/>
            <person name="Stockel J."/>
            <person name="Liberton M."/>
            <person name="Min H."/>
            <person name="Sherman L.A."/>
            <person name="Pakrasi H.B."/>
        </authorList>
    </citation>
    <scope>NUCLEOTIDE SEQUENCE [LARGE SCALE GENOMIC DNA]</scope>
    <source>
        <strain evidence="4">PCC 7424</strain>
    </source>
</reference>
<dbReference type="InterPro" id="IPR000225">
    <property type="entry name" value="Armadillo"/>
</dbReference>
<evidence type="ECO:0000256" key="2">
    <source>
        <dbReference type="ARBA" id="ARBA00022738"/>
    </source>
</evidence>
<organism evidence="3 4">
    <name type="scientific">Gloeothece citriformis (strain PCC 7424)</name>
    <name type="common">Cyanothece sp. (strain PCC 7424)</name>
    <dbReference type="NCBI Taxonomy" id="65393"/>
    <lineage>
        <taxon>Bacteria</taxon>
        <taxon>Bacillati</taxon>
        <taxon>Cyanobacteriota</taxon>
        <taxon>Cyanophyceae</taxon>
        <taxon>Oscillatoriophycideae</taxon>
        <taxon>Chroococcales</taxon>
        <taxon>Aphanothecaceae</taxon>
        <taxon>Gloeothece</taxon>
        <taxon>Gloeothece citriformis</taxon>
    </lineage>
</organism>
<dbReference type="Pfam" id="PF13646">
    <property type="entry name" value="HEAT_2"/>
    <property type="match status" value="1"/>
</dbReference>
<accession>B7KB07</accession>
<dbReference type="GO" id="GO:0016829">
    <property type="term" value="F:lyase activity"/>
    <property type="evidence" value="ECO:0007669"/>
    <property type="project" value="UniProtKB-KW"/>
</dbReference>
<dbReference type="Proteomes" id="UP000002384">
    <property type="component" value="Chromosome"/>
</dbReference>
<sequence length="388" mass="42436">MIAQTDLNRTGVTASENWLQTNQRLHQLLHQNNQPELALNMALEILINGEFQARWEVAKVFPKLGEKAIFPLMDILNDEEADLESRWFAGRILGEFNHPEVIASLVNLLQTTKEEELAAIAANALANLGNASIEVLSDLLPQPDSRRLATFALAQIRHPGVIDPLLTVVKDENALVRATAIEALSSFNDPRVPSILLEGLNDPAAIVRKEAVTGLGLKSEQAEELDLITHLQPLLYDLNLEVCQQSALALGRLASDAAAKALLSVLKSPLTPIPLQTTLIQSLGWMETPVSLDYLQQALPYVAPESILEIIRILGRVENPDLKAKAAQSLLDFFYSGHPMIDTPPIKRALAYAWGQLEATTAVFALEQLTEDADAGVRIHAISALKSC</sequence>
<dbReference type="PROSITE" id="PS50176">
    <property type="entry name" value="ARM_REPEAT"/>
    <property type="match status" value="1"/>
</dbReference>
<dbReference type="GO" id="GO:0016491">
    <property type="term" value="F:oxidoreductase activity"/>
    <property type="evidence" value="ECO:0007669"/>
    <property type="project" value="TreeGrafter"/>
</dbReference>
<dbReference type="KEGG" id="cyc:PCC7424_1681"/>
<gene>
    <name evidence="3" type="ordered locus">PCC7424_1681</name>
</gene>
<dbReference type="eggNOG" id="COG1413">
    <property type="taxonomic scope" value="Bacteria"/>
</dbReference>
<dbReference type="Gene3D" id="1.25.10.10">
    <property type="entry name" value="Leucine-rich Repeat Variant"/>
    <property type="match status" value="3"/>
</dbReference>
<dbReference type="STRING" id="65393.PCC7424_1681"/>
<evidence type="ECO:0000256" key="1">
    <source>
        <dbReference type="ARBA" id="ARBA00022549"/>
    </source>
</evidence>
<dbReference type="AlphaFoldDB" id="B7KB07"/>
<name>B7KB07_GLOC7</name>
<dbReference type="RefSeq" id="WP_012599061.1">
    <property type="nucleotide sequence ID" value="NC_011729.1"/>
</dbReference>
<dbReference type="EMBL" id="CP001291">
    <property type="protein sequence ID" value="ACK70117.1"/>
    <property type="molecule type" value="Genomic_DNA"/>
</dbReference>
<keyword evidence="3" id="KW-0456">Lyase</keyword>
<proteinExistence type="predicted"/>
<evidence type="ECO:0000313" key="4">
    <source>
        <dbReference type="Proteomes" id="UP000002384"/>
    </source>
</evidence>